<dbReference type="EMBL" id="BORS01000011">
    <property type="protein sequence ID" value="GIO43459.1"/>
    <property type="molecule type" value="Genomic_DNA"/>
</dbReference>
<protein>
    <submittedName>
        <fullName evidence="2">Uncharacterized protein</fullName>
    </submittedName>
</protein>
<reference evidence="2" key="1">
    <citation type="submission" date="2021-03" db="EMBL/GenBank/DDBJ databases">
        <title>Antimicrobial resistance genes in bacteria isolated from Japanese honey, and their potential for conferring macrolide and lincosamide resistance in the American foulbrood pathogen Paenibacillus larvae.</title>
        <authorList>
            <person name="Okamoto M."/>
            <person name="Kumagai M."/>
            <person name="Kanamori H."/>
            <person name="Takamatsu D."/>
        </authorList>
    </citation>
    <scope>NUCLEOTIDE SEQUENCE</scope>
    <source>
        <strain evidence="2">J41TS4</strain>
    </source>
</reference>
<evidence type="ECO:0000313" key="2">
    <source>
        <dbReference type="EMBL" id="GIO43459.1"/>
    </source>
</evidence>
<organism evidence="2 3">
    <name type="scientific">Paenibacillus apis</name>
    <dbReference type="NCBI Taxonomy" id="1792174"/>
    <lineage>
        <taxon>Bacteria</taxon>
        <taxon>Bacillati</taxon>
        <taxon>Bacillota</taxon>
        <taxon>Bacilli</taxon>
        <taxon>Bacillales</taxon>
        <taxon>Paenibacillaceae</taxon>
        <taxon>Paenibacillus</taxon>
    </lineage>
</organism>
<keyword evidence="3" id="KW-1185">Reference proteome</keyword>
<dbReference type="Proteomes" id="UP000678895">
    <property type="component" value="Unassembled WGS sequence"/>
</dbReference>
<feature type="region of interest" description="Disordered" evidence="1">
    <location>
        <begin position="105"/>
        <end position="135"/>
    </location>
</feature>
<dbReference type="AlphaFoldDB" id="A0A919Y2V2"/>
<proteinExistence type="predicted"/>
<accession>A0A919Y2V2</accession>
<name>A0A919Y2V2_9BACL</name>
<sequence length="313" mass="34496">MRRSRSVRIQKKRKLKRQKTMSAILQSSLLISSLLAYSTKQIGTTYGEFNSTQATEGNFQTCRVFPGKIEELLSSVTDHLELAAVHKVRIAPVTVTWQVYGNSSAAYESEPTPPSVTDSVYGEGSGDSSPSVTDDVYTGGGEDYTDSWELQISELTSQLQALQLQFDANQLAMNLITSEVTEGGRQLQELLLILEELHSNCVEIANIGLLDELSRVSRQELLSLSMQQQIDAAVFYLRRVSQSGLLAEADPSGQMSPIAFMKPEALGEPLNRTAFQQYIELQASIEEAMSGLKHSISYWGQNSGDIEVKSDEA</sequence>
<gene>
    <name evidence="2" type="ORF">J41TS4_32170</name>
</gene>
<evidence type="ECO:0000256" key="1">
    <source>
        <dbReference type="SAM" id="MobiDB-lite"/>
    </source>
</evidence>
<comment type="caution">
    <text evidence="2">The sequence shown here is derived from an EMBL/GenBank/DDBJ whole genome shotgun (WGS) entry which is preliminary data.</text>
</comment>
<evidence type="ECO:0000313" key="3">
    <source>
        <dbReference type="Proteomes" id="UP000678895"/>
    </source>
</evidence>